<dbReference type="OrthoDB" id="43654at2759"/>
<feature type="signal peptide" evidence="1">
    <location>
        <begin position="1"/>
        <end position="23"/>
    </location>
</feature>
<organism evidence="2 3">
    <name type="scientific">Paragonimus skrjabini miyazakii</name>
    <dbReference type="NCBI Taxonomy" id="59628"/>
    <lineage>
        <taxon>Eukaryota</taxon>
        <taxon>Metazoa</taxon>
        <taxon>Spiralia</taxon>
        <taxon>Lophotrochozoa</taxon>
        <taxon>Platyhelminthes</taxon>
        <taxon>Trematoda</taxon>
        <taxon>Digenea</taxon>
        <taxon>Plagiorchiida</taxon>
        <taxon>Troglotremata</taxon>
        <taxon>Troglotrematidae</taxon>
        <taxon>Paragonimus</taxon>
    </lineage>
</organism>
<name>A0A8S9YWH9_9TREM</name>
<dbReference type="InterPro" id="IPR035940">
    <property type="entry name" value="CAP_sf"/>
</dbReference>
<dbReference type="AlphaFoldDB" id="A0A8S9YWH9"/>
<proteinExistence type="predicted"/>
<evidence type="ECO:0000313" key="2">
    <source>
        <dbReference type="EMBL" id="KAF7259455.1"/>
    </source>
</evidence>
<sequence>MQCARESMSTFLGLIILAIVAVAGNLIKHERNEVLRVHNEIRQSIMNWEYEQFPPVRGQLPQLTWNSTLETMANIRARYSISQYFDNRLIKEFIFAQSTYIFKNVEEFQNFNFVLKEFVRTFDPLAPVNPKSYSAARKVSM</sequence>
<evidence type="ECO:0000256" key="1">
    <source>
        <dbReference type="SAM" id="SignalP"/>
    </source>
</evidence>
<evidence type="ECO:0000313" key="3">
    <source>
        <dbReference type="Proteomes" id="UP000822476"/>
    </source>
</evidence>
<dbReference type="Proteomes" id="UP000822476">
    <property type="component" value="Unassembled WGS sequence"/>
</dbReference>
<dbReference type="SUPFAM" id="SSF55797">
    <property type="entry name" value="PR-1-like"/>
    <property type="match status" value="1"/>
</dbReference>
<protein>
    <submittedName>
        <fullName evidence="2">Uncharacterized protein</fullName>
    </submittedName>
</protein>
<accession>A0A8S9YWH9</accession>
<keyword evidence="1" id="KW-0732">Signal</keyword>
<feature type="chain" id="PRO_5035784096" evidence="1">
    <location>
        <begin position="24"/>
        <end position="141"/>
    </location>
</feature>
<comment type="caution">
    <text evidence="2">The sequence shown here is derived from an EMBL/GenBank/DDBJ whole genome shotgun (WGS) entry which is preliminary data.</text>
</comment>
<dbReference type="Gene3D" id="3.40.33.10">
    <property type="entry name" value="CAP"/>
    <property type="match status" value="1"/>
</dbReference>
<reference evidence="2" key="1">
    <citation type="submission" date="2019-07" db="EMBL/GenBank/DDBJ databases">
        <title>Annotation for the trematode Paragonimus miyazaki's.</title>
        <authorList>
            <person name="Choi Y.-J."/>
        </authorList>
    </citation>
    <scope>NUCLEOTIDE SEQUENCE</scope>
    <source>
        <strain evidence="2">Japan</strain>
    </source>
</reference>
<gene>
    <name evidence="2" type="ORF">EG68_03049</name>
</gene>
<keyword evidence="3" id="KW-1185">Reference proteome</keyword>
<dbReference type="EMBL" id="JTDE01001195">
    <property type="protein sequence ID" value="KAF7259455.1"/>
    <property type="molecule type" value="Genomic_DNA"/>
</dbReference>